<dbReference type="Gramene" id="PVH62215">
    <property type="protein sequence ID" value="PVH62215"/>
    <property type="gene ID" value="PAHAL_3G238000"/>
</dbReference>
<reference evidence="3" key="1">
    <citation type="submission" date="2018-04" db="EMBL/GenBank/DDBJ databases">
        <title>WGS assembly of Panicum hallii.</title>
        <authorList>
            <person name="Lovell J."/>
            <person name="Jenkins J."/>
            <person name="Lowry D."/>
            <person name="Mamidi S."/>
            <person name="Sreedasyam A."/>
            <person name="Weng X."/>
            <person name="Barry K."/>
            <person name="Bonette J."/>
            <person name="Campitelli B."/>
            <person name="Daum C."/>
            <person name="Gordon S."/>
            <person name="Gould B."/>
            <person name="Lipzen A."/>
            <person name="Macqueen A."/>
            <person name="Palacio-Mejia J."/>
            <person name="Plott C."/>
            <person name="Shakirov E."/>
            <person name="Shu S."/>
            <person name="Yoshinaga Y."/>
            <person name="Zane M."/>
            <person name="Rokhsar D."/>
            <person name="Grimwood J."/>
            <person name="Schmutz J."/>
            <person name="Juenger T."/>
        </authorList>
    </citation>
    <scope>NUCLEOTIDE SEQUENCE [LARGE SCALE GENOMIC DNA]</scope>
    <source>
        <strain evidence="3">FIL2</strain>
    </source>
</reference>
<keyword evidence="2" id="KW-1133">Transmembrane helix</keyword>
<evidence type="ECO:0000256" key="2">
    <source>
        <dbReference type="SAM" id="Phobius"/>
    </source>
</evidence>
<feature type="compositionally biased region" description="Low complexity" evidence="1">
    <location>
        <begin position="174"/>
        <end position="183"/>
    </location>
</feature>
<evidence type="ECO:0000256" key="1">
    <source>
        <dbReference type="SAM" id="MobiDB-lite"/>
    </source>
</evidence>
<feature type="compositionally biased region" description="Basic and acidic residues" evidence="1">
    <location>
        <begin position="195"/>
        <end position="204"/>
    </location>
</feature>
<name>A0A2T8KJ53_9POAL</name>
<feature type="compositionally biased region" description="Basic residues" evidence="1">
    <location>
        <begin position="119"/>
        <end position="134"/>
    </location>
</feature>
<organism evidence="3">
    <name type="scientific">Panicum hallii</name>
    <dbReference type="NCBI Taxonomy" id="206008"/>
    <lineage>
        <taxon>Eukaryota</taxon>
        <taxon>Viridiplantae</taxon>
        <taxon>Streptophyta</taxon>
        <taxon>Embryophyta</taxon>
        <taxon>Tracheophyta</taxon>
        <taxon>Spermatophyta</taxon>
        <taxon>Magnoliopsida</taxon>
        <taxon>Liliopsida</taxon>
        <taxon>Poales</taxon>
        <taxon>Poaceae</taxon>
        <taxon>PACMAD clade</taxon>
        <taxon>Panicoideae</taxon>
        <taxon>Panicodae</taxon>
        <taxon>Paniceae</taxon>
        <taxon>Panicinae</taxon>
        <taxon>Panicum</taxon>
        <taxon>Panicum sect. Panicum</taxon>
    </lineage>
</organism>
<gene>
    <name evidence="3" type="ORF">PAHAL_3G238000</name>
</gene>
<protein>
    <submittedName>
        <fullName evidence="3">Uncharacterized protein</fullName>
    </submittedName>
</protein>
<dbReference type="EMBL" id="CM008048">
    <property type="protein sequence ID" value="PVH62215.1"/>
    <property type="molecule type" value="Genomic_DNA"/>
</dbReference>
<evidence type="ECO:0000313" key="3">
    <source>
        <dbReference type="EMBL" id="PVH62215.1"/>
    </source>
</evidence>
<feature type="compositionally biased region" description="Polar residues" evidence="1">
    <location>
        <begin position="138"/>
        <end position="150"/>
    </location>
</feature>
<dbReference type="Proteomes" id="UP000243499">
    <property type="component" value="Chromosome 3"/>
</dbReference>
<feature type="transmembrane region" description="Helical" evidence="2">
    <location>
        <begin position="261"/>
        <end position="278"/>
    </location>
</feature>
<feature type="compositionally biased region" description="Low complexity" evidence="1">
    <location>
        <begin position="64"/>
        <end position="75"/>
    </location>
</feature>
<keyword evidence="2" id="KW-0812">Transmembrane</keyword>
<keyword evidence="2" id="KW-0472">Membrane</keyword>
<feature type="compositionally biased region" description="Low complexity" evidence="1">
    <location>
        <begin position="101"/>
        <end position="111"/>
    </location>
</feature>
<feature type="compositionally biased region" description="Basic residues" evidence="1">
    <location>
        <begin position="76"/>
        <end position="90"/>
    </location>
</feature>
<accession>A0A2T8KJ53</accession>
<proteinExistence type="predicted"/>
<feature type="compositionally biased region" description="Basic and acidic residues" evidence="1">
    <location>
        <begin position="160"/>
        <end position="170"/>
    </location>
</feature>
<dbReference type="AlphaFoldDB" id="A0A2T8KJ53"/>
<feature type="region of interest" description="Disordered" evidence="1">
    <location>
        <begin position="64"/>
        <end position="204"/>
    </location>
</feature>
<sequence>MQKRENPAKRFQQKLDFFHRCFSGNPKYNERPIFLIRVLPLASQESDCIFFTVLPPPPPPLPAAVPARRCGPAPARCRRPRAPTRRRRLRAPGPRAPLPPRASLRPRTRSLPPAPRPHAPPRPRSSRRRARFRPAKSLQNWSDGSPSSEASRGCRALHPRQQEKGERGKQDTSAARQRTARAAGLGPATSVRRTTGLEDGKSGDKTVIGTEALATEAAARMEDSIGDVKRTGQSVVRRGESVVERQQECRGDPLGYNHHDYYLLFYFIIIVCFMTIIIL</sequence>